<organism evidence="2 3">
    <name type="scientific">Rhizophagus irregularis</name>
    <dbReference type="NCBI Taxonomy" id="588596"/>
    <lineage>
        <taxon>Eukaryota</taxon>
        <taxon>Fungi</taxon>
        <taxon>Fungi incertae sedis</taxon>
        <taxon>Mucoromycota</taxon>
        <taxon>Glomeromycotina</taxon>
        <taxon>Glomeromycetes</taxon>
        <taxon>Glomerales</taxon>
        <taxon>Glomeraceae</taxon>
        <taxon>Rhizophagus</taxon>
    </lineage>
</organism>
<dbReference type="InterPro" id="IPR036186">
    <property type="entry name" value="Serpin_sf"/>
</dbReference>
<dbReference type="VEuPathDB" id="FungiDB:RhiirA1_484788"/>
<evidence type="ECO:0000313" key="3">
    <source>
        <dbReference type="Proteomes" id="UP000232688"/>
    </source>
</evidence>
<dbReference type="Proteomes" id="UP000232688">
    <property type="component" value="Unassembled WGS sequence"/>
</dbReference>
<dbReference type="PROSITE" id="PS00284">
    <property type="entry name" value="SERPIN"/>
    <property type="match status" value="1"/>
</dbReference>
<dbReference type="EMBL" id="LLXH01008557">
    <property type="protein sequence ID" value="PKC51000.1"/>
    <property type="molecule type" value="Genomic_DNA"/>
</dbReference>
<dbReference type="Pfam" id="PF00079">
    <property type="entry name" value="Serpin"/>
    <property type="match status" value="1"/>
</dbReference>
<feature type="domain" description="Serpin" evidence="1">
    <location>
        <begin position="1"/>
        <end position="53"/>
    </location>
</feature>
<evidence type="ECO:0000313" key="2">
    <source>
        <dbReference type="EMBL" id="PKC51000.1"/>
    </source>
</evidence>
<gene>
    <name evidence="2" type="ORF">RhiirA1_484788</name>
</gene>
<feature type="non-terminal residue" evidence="2">
    <location>
        <position position="1"/>
    </location>
</feature>
<sequence>GTEAAAVTSVEMETAAMQPMYDPFHMEVNRPFYIFIVDEKTDVILFMGSITNPQE</sequence>
<evidence type="ECO:0000259" key="1">
    <source>
        <dbReference type="Pfam" id="PF00079"/>
    </source>
</evidence>
<dbReference type="Gene3D" id="2.30.39.10">
    <property type="entry name" value="Alpha-1-antitrypsin, domain 1"/>
    <property type="match status" value="1"/>
</dbReference>
<dbReference type="InterPro" id="IPR023795">
    <property type="entry name" value="Serpin_CS"/>
</dbReference>
<dbReference type="InterPro" id="IPR023796">
    <property type="entry name" value="Serpin_dom"/>
</dbReference>
<name>A0A2N0QIX1_9GLOM</name>
<protein>
    <recommendedName>
        <fullName evidence="1">Serpin domain-containing protein</fullName>
    </recommendedName>
</protein>
<accession>A0A2N0QIX1</accession>
<reference evidence="2 3" key="1">
    <citation type="submission" date="2017-10" db="EMBL/GenBank/DDBJ databases">
        <title>Extensive intraspecific genome diversity in a model arbuscular mycorrhizal fungus.</title>
        <authorList>
            <person name="Chen E.C.H."/>
            <person name="Morin E."/>
            <person name="Baudet D."/>
            <person name="Noel J."/>
            <person name="Ndikumana S."/>
            <person name="Charron P."/>
            <person name="St-Onge C."/>
            <person name="Giorgi J."/>
            <person name="Grigoriev I.V."/>
            <person name="Roux C."/>
            <person name="Martin F.M."/>
            <person name="Corradi N."/>
        </authorList>
    </citation>
    <scope>NUCLEOTIDE SEQUENCE [LARGE SCALE GENOMIC DNA]</scope>
    <source>
        <strain evidence="2 3">A1</strain>
    </source>
</reference>
<proteinExistence type="predicted"/>
<dbReference type="SUPFAM" id="SSF56574">
    <property type="entry name" value="Serpins"/>
    <property type="match status" value="1"/>
</dbReference>
<reference evidence="2 3" key="2">
    <citation type="submission" date="2017-10" db="EMBL/GenBank/DDBJ databases">
        <title>Genome analyses suggest a sexual origin of heterokaryosis in a supposedly ancient asexual fungus.</title>
        <authorList>
            <person name="Corradi N."/>
            <person name="Sedzielewska K."/>
            <person name="Noel J."/>
            <person name="Charron P."/>
            <person name="Farinelli L."/>
            <person name="Marton T."/>
            <person name="Kruger M."/>
            <person name="Pelin A."/>
            <person name="Brachmann A."/>
            <person name="Corradi N."/>
        </authorList>
    </citation>
    <scope>NUCLEOTIDE SEQUENCE [LARGE SCALE GENOMIC DNA]</scope>
    <source>
        <strain evidence="2 3">A1</strain>
    </source>
</reference>
<dbReference type="InterPro" id="IPR042185">
    <property type="entry name" value="Serpin_sf_2"/>
</dbReference>
<comment type="caution">
    <text evidence="2">The sequence shown here is derived from an EMBL/GenBank/DDBJ whole genome shotgun (WGS) entry which is preliminary data.</text>
</comment>
<dbReference type="AlphaFoldDB" id="A0A2N0QIX1"/>